<organism evidence="1 2">
    <name type="scientific">Tetrahymena thermophila (strain SB210)</name>
    <dbReference type="NCBI Taxonomy" id="312017"/>
    <lineage>
        <taxon>Eukaryota</taxon>
        <taxon>Sar</taxon>
        <taxon>Alveolata</taxon>
        <taxon>Ciliophora</taxon>
        <taxon>Intramacronucleata</taxon>
        <taxon>Oligohymenophorea</taxon>
        <taxon>Hymenostomatida</taxon>
        <taxon>Tetrahymenina</taxon>
        <taxon>Tetrahymenidae</taxon>
        <taxon>Tetrahymena</taxon>
    </lineage>
</organism>
<dbReference type="GeneID" id="24441063"/>
<evidence type="ECO:0000313" key="2">
    <source>
        <dbReference type="Proteomes" id="UP000009168"/>
    </source>
</evidence>
<proteinExistence type="predicted"/>
<dbReference type="InParanoid" id="W7XE88"/>
<dbReference type="KEGG" id="tet:TTHERM_000901759"/>
<dbReference type="RefSeq" id="XP_012656282.1">
    <property type="nucleotide sequence ID" value="XM_012800828.1"/>
</dbReference>
<protein>
    <submittedName>
        <fullName evidence="1">Uncharacterized protein</fullName>
    </submittedName>
</protein>
<accession>W7XE88</accession>
<sequence>MYMLIYYQFLLQISLQLFKKSKKYLCKNDLSQLISIQAFSCLQKMAKVKNQLYINKQDLHQKLQANVYHNQQKQNQQNFKQEKKQKSKLNSPILNQANKVTSPSESLKNYLVLLQKSPACQLSQQIFFNQLSLQIRMSPLLSKFFWIRCNKEQTFQNNYLNYNLLQAFYQQYQQQTLIKLRIALKMMLLNINCQLNDELLFTYLTLKEIIKQLLKFLDFFRGYLVSILDFTCLQQSTKANNYYLLYKIKVFKLFNLDSKLVNSKIQY</sequence>
<name>W7XE88_TETTS</name>
<reference evidence="2" key="1">
    <citation type="journal article" date="2006" name="PLoS Biol.">
        <title>Macronuclear genome sequence of the ciliate Tetrahymena thermophila, a model eukaryote.</title>
        <authorList>
            <person name="Eisen J.A."/>
            <person name="Coyne R.S."/>
            <person name="Wu M."/>
            <person name="Wu D."/>
            <person name="Thiagarajan M."/>
            <person name="Wortman J.R."/>
            <person name="Badger J.H."/>
            <person name="Ren Q."/>
            <person name="Amedeo P."/>
            <person name="Jones K.M."/>
            <person name="Tallon L.J."/>
            <person name="Delcher A.L."/>
            <person name="Salzberg S.L."/>
            <person name="Silva J.C."/>
            <person name="Haas B.J."/>
            <person name="Majoros W.H."/>
            <person name="Farzad M."/>
            <person name="Carlton J.M."/>
            <person name="Smith R.K. Jr."/>
            <person name="Garg J."/>
            <person name="Pearlman R.E."/>
            <person name="Karrer K.M."/>
            <person name="Sun L."/>
            <person name="Manning G."/>
            <person name="Elde N.C."/>
            <person name="Turkewitz A.P."/>
            <person name="Asai D.J."/>
            <person name="Wilkes D.E."/>
            <person name="Wang Y."/>
            <person name="Cai H."/>
            <person name="Collins K."/>
            <person name="Stewart B.A."/>
            <person name="Lee S.R."/>
            <person name="Wilamowska K."/>
            <person name="Weinberg Z."/>
            <person name="Ruzzo W.L."/>
            <person name="Wloga D."/>
            <person name="Gaertig J."/>
            <person name="Frankel J."/>
            <person name="Tsao C.-C."/>
            <person name="Gorovsky M.A."/>
            <person name="Keeling P.J."/>
            <person name="Waller R.F."/>
            <person name="Patron N.J."/>
            <person name="Cherry J.M."/>
            <person name="Stover N.A."/>
            <person name="Krieger C.J."/>
            <person name="del Toro C."/>
            <person name="Ryder H.F."/>
            <person name="Williamson S.C."/>
            <person name="Barbeau R.A."/>
            <person name="Hamilton E.P."/>
            <person name="Orias E."/>
        </authorList>
    </citation>
    <scope>NUCLEOTIDE SEQUENCE [LARGE SCALE GENOMIC DNA]</scope>
    <source>
        <strain evidence="2">SB210</strain>
    </source>
</reference>
<dbReference type="AlphaFoldDB" id="W7XE88"/>
<dbReference type="EMBL" id="GG662258">
    <property type="protein sequence ID" value="EWS71184.1"/>
    <property type="molecule type" value="Genomic_DNA"/>
</dbReference>
<evidence type="ECO:0000313" key="1">
    <source>
        <dbReference type="EMBL" id="EWS71184.1"/>
    </source>
</evidence>
<keyword evidence="2" id="KW-1185">Reference proteome</keyword>
<gene>
    <name evidence="1" type="ORF">TTHERM_000901759</name>
</gene>
<dbReference type="Proteomes" id="UP000009168">
    <property type="component" value="Unassembled WGS sequence"/>
</dbReference>